<comment type="function">
    <text evidence="1">Probably part of the ribosome quality control system (RQC). May mediate the addition of alanine residues (Ala tailing) to incompletely synthesized nascent chains from stalled ribosomes, leading to their degradation.</text>
</comment>
<dbReference type="PANTHER" id="PTHR15239">
    <property type="entry name" value="NUCLEAR EXPORT MEDIATOR FACTOR NEMF"/>
    <property type="match status" value="1"/>
</dbReference>
<dbReference type="GeneID" id="5325872"/>
<dbReference type="EMBL" id="CP000742">
    <property type="protein sequence ID" value="ABR54260.1"/>
    <property type="molecule type" value="Genomic_DNA"/>
</dbReference>
<dbReference type="NCBIfam" id="NF041120">
    <property type="entry name" value="RqcH_arch"/>
    <property type="match status" value="1"/>
</dbReference>
<dbReference type="eggNOG" id="arCOG01695">
    <property type="taxonomic scope" value="Archaea"/>
</dbReference>
<dbReference type="InterPro" id="IPR043681">
    <property type="entry name" value="RqcH_archaeal"/>
</dbReference>
<reference evidence="3" key="1">
    <citation type="submission" date="2007-06" db="EMBL/GenBank/DDBJ databases">
        <title>Complete sequence of Methanococcus vannielii SB.</title>
        <authorList>
            <consortium name="US DOE Joint Genome Institute"/>
            <person name="Copeland A."/>
            <person name="Lucas S."/>
            <person name="Lapidus A."/>
            <person name="Barry K."/>
            <person name="Glavina del Rio T."/>
            <person name="Dalin E."/>
            <person name="Tice H."/>
            <person name="Pitluck S."/>
            <person name="Chain P."/>
            <person name="Malfatti S."/>
            <person name="Shin M."/>
            <person name="Vergez L."/>
            <person name="Schmutz J."/>
            <person name="Larimer F."/>
            <person name="Land M."/>
            <person name="Hauser L."/>
            <person name="Kyrpides N."/>
            <person name="Anderson I."/>
            <person name="Sieprawska-Lupa M."/>
            <person name="Whitman W.B."/>
            <person name="Richardson P."/>
        </authorList>
    </citation>
    <scope>NUCLEOTIDE SEQUENCE [LARGE SCALE GENOMIC DNA]</scope>
    <source>
        <strain evidence="3">SB</strain>
    </source>
</reference>
<dbReference type="Proteomes" id="UP000001107">
    <property type="component" value="Chromosome"/>
</dbReference>
<dbReference type="KEGG" id="mvn:Mevan_0351"/>
<dbReference type="GO" id="GO:0000049">
    <property type="term" value="F:tRNA binding"/>
    <property type="evidence" value="ECO:0007669"/>
    <property type="project" value="UniProtKB-UniRule"/>
</dbReference>
<keyword evidence="1" id="KW-0820">tRNA-binding</keyword>
<protein>
    <recommendedName>
        <fullName evidence="1">Archaeal Rqc2 homolog aRqcH</fullName>
        <shortName evidence="1">aRqcH</shortName>
    </recommendedName>
</protein>
<dbReference type="RefSeq" id="WP_011972163.1">
    <property type="nucleotide sequence ID" value="NC_009634.1"/>
</dbReference>
<dbReference type="Pfam" id="PF05833">
    <property type="entry name" value="NFACT_N"/>
    <property type="match status" value="1"/>
</dbReference>
<dbReference type="GO" id="GO:0072344">
    <property type="term" value="P:rescue of stalled ribosome"/>
    <property type="evidence" value="ECO:0007669"/>
    <property type="project" value="UniProtKB-UniRule"/>
</dbReference>
<feature type="domain" description="NFACT RNA-binding" evidence="2">
    <location>
        <begin position="490"/>
        <end position="595"/>
    </location>
</feature>
<dbReference type="PANTHER" id="PTHR15239:SF6">
    <property type="entry name" value="RIBOSOME QUALITY CONTROL COMPLEX SUBUNIT NEMF"/>
    <property type="match status" value="1"/>
</dbReference>
<dbReference type="OrthoDB" id="10943at2157"/>
<evidence type="ECO:0000313" key="3">
    <source>
        <dbReference type="EMBL" id="ABR54260.1"/>
    </source>
</evidence>
<keyword evidence="1" id="KW-0699">rRNA-binding</keyword>
<feature type="coiled-coil region" evidence="1">
    <location>
        <begin position="299"/>
        <end position="330"/>
    </location>
</feature>
<evidence type="ECO:0000313" key="4">
    <source>
        <dbReference type="Proteomes" id="UP000001107"/>
    </source>
</evidence>
<comment type="subunit">
    <text evidence="1">Associates with stalled 50S ribosomal subunits.</text>
</comment>
<evidence type="ECO:0000259" key="2">
    <source>
        <dbReference type="Pfam" id="PF05670"/>
    </source>
</evidence>
<keyword evidence="4" id="KW-1185">Reference proteome</keyword>
<accession>A6UP38</accession>
<dbReference type="InterPro" id="IPR008532">
    <property type="entry name" value="NFACT_RNA-bd"/>
</dbReference>
<dbReference type="Pfam" id="PF05670">
    <property type="entry name" value="NFACT-R_1"/>
    <property type="match status" value="1"/>
</dbReference>
<comment type="similarity">
    <text evidence="1">Belongs to the NEMF family.</text>
</comment>
<feature type="coiled-coil region" evidence="1">
    <location>
        <begin position="436"/>
        <end position="484"/>
    </location>
</feature>
<dbReference type="AlphaFoldDB" id="A6UP38"/>
<dbReference type="GO" id="GO:0043023">
    <property type="term" value="F:ribosomal large subunit binding"/>
    <property type="evidence" value="ECO:0007669"/>
    <property type="project" value="UniProtKB-UniRule"/>
</dbReference>
<keyword evidence="1" id="KW-0694">RNA-binding</keyword>
<dbReference type="GO" id="GO:0019843">
    <property type="term" value="F:rRNA binding"/>
    <property type="evidence" value="ECO:0007669"/>
    <property type="project" value="UniProtKB-UniRule"/>
</dbReference>
<dbReference type="HOGENOM" id="CLU_003612_2_1_2"/>
<dbReference type="STRING" id="406327.Mevan_0351"/>
<sequence>MKTEMTNVDISVAVNELQSLIGAKFDKAFLLSGSDGKELVLKVHLPEVGSKEIAIGLGKYKYITITEYEREKPKNPPSFAMLLRKNLNNIKITSIEQHNFDRIVLFNFEWNELKYKLIIELFGEGNAILLDKNDVIILPLKIERWSTRNVVPKEIYKFPPQKDLEPKNLGYSIAKDLFFEEFKKEENVNTEVVRIVSRIFGLSGVYAEEICTISNVNKSIKNPNEQELEDLFFGTKQFFNRVFNEICSKITIKNNEYVNIDPISLKIHEKIPENEIKNYESFLVALDEYFSRFIIKKEIKQAETKINKLVKKQERILNSQLETKEKYEKQSVLNQEKGDLIYANYMDVDEILSTIRSAREKMDWNAIKEVINKNKDHQILGKIISVNEKNAEISLKLSLDYGNGIIEKNVVLDLRKNAFESADDFYQKSKKFKNKVSGVIEALKISEKKLNELKEKEKTDSEVLREKEENIKKKEKKLLKWYEKLKWTLIDGYLIVAGKDATTNEMIIKRYVEKNDIVFHTLMDGAPFTVIKMKDSEKAPEEKTLFEVSKFAASHSRAWKLGVGSADVYWVMPDQISKTAESGEYLKKGAFVIRGKRNFIRSAALDLGVGIFEYDGELKLTTGTENSLKDSSKKWVILKSSKKKKSDLVKEILKEFSEFGIDDEDVLRILPPGESELKIK</sequence>
<dbReference type="Gene3D" id="2.30.310.10">
    <property type="entry name" value="ibrinogen binding protein from staphylococcus aureus domain"/>
    <property type="match status" value="1"/>
</dbReference>
<keyword evidence="1" id="KW-0175">Coiled coil</keyword>
<dbReference type="GO" id="GO:1990112">
    <property type="term" value="C:RQC complex"/>
    <property type="evidence" value="ECO:0007669"/>
    <property type="project" value="TreeGrafter"/>
</dbReference>
<evidence type="ECO:0000256" key="1">
    <source>
        <dbReference type="HAMAP-Rule" id="MF_00844"/>
    </source>
</evidence>
<dbReference type="InterPro" id="IPR051608">
    <property type="entry name" value="RQC_Subunit_NEMF"/>
</dbReference>
<organism evidence="3 4">
    <name type="scientific">Methanococcus vannielii (strain ATCC 35089 / DSM 1224 / JCM 13029 / OCM 148 / SB)</name>
    <dbReference type="NCBI Taxonomy" id="406327"/>
    <lineage>
        <taxon>Archaea</taxon>
        <taxon>Methanobacteriati</taxon>
        <taxon>Methanobacteriota</taxon>
        <taxon>Methanomada group</taxon>
        <taxon>Methanococci</taxon>
        <taxon>Methanococcales</taxon>
        <taxon>Methanococcaceae</taxon>
        <taxon>Methanococcus</taxon>
    </lineage>
</organism>
<dbReference type="HAMAP" id="MF_00844_A">
    <property type="entry name" value="RqcH_A"/>
    <property type="match status" value="1"/>
</dbReference>
<proteinExistence type="inferred from homology"/>
<gene>
    <name evidence="1" type="primary">rqcH</name>
    <name evidence="3" type="ordered locus">Mevan_0351</name>
</gene>
<keyword evidence="1" id="KW-0648">Protein biosynthesis</keyword>
<name>A6UP38_METVS</name>